<dbReference type="EMBL" id="BLXT01007821">
    <property type="protein sequence ID" value="GFO42911.1"/>
    <property type="molecule type" value="Genomic_DNA"/>
</dbReference>
<name>A0AAV4DFH5_9GAST</name>
<feature type="region of interest" description="Disordered" evidence="1">
    <location>
        <begin position="1"/>
        <end position="83"/>
    </location>
</feature>
<evidence type="ECO:0000313" key="2">
    <source>
        <dbReference type="EMBL" id="GFO42911.1"/>
    </source>
</evidence>
<organism evidence="2 3">
    <name type="scientific">Plakobranchus ocellatus</name>
    <dbReference type="NCBI Taxonomy" id="259542"/>
    <lineage>
        <taxon>Eukaryota</taxon>
        <taxon>Metazoa</taxon>
        <taxon>Spiralia</taxon>
        <taxon>Lophotrochozoa</taxon>
        <taxon>Mollusca</taxon>
        <taxon>Gastropoda</taxon>
        <taxon>Heterobranchia</taxon>
        <taxon>Euthyneura</taxon>
        <taxon>Panpulmonata</taxon>
        <taxon>Sacoglossa</taxon>
        <taxon>Placobranchoidea</taxon>
        <taxon>Plakobranchidae</taxon>
        <taxon>Plakobranchus</taxon>
    </lineage>
</organism>
<feature type="compositionally biased region" description="Basic and acidic residues" evidence="1">
    <location>
        <begin position="61"/>
        <end position="83"/>
    </location>
</feature>
<protein>
    <submittedName>
        <fullName evidence="2">Uncharacterized protein</fullName>
    </submittedName>
</protein>
<comment type="caution">
    <text evidence="2">The sequence shown here is derived from an EMBL/GenBank/DDBJ whole genome shotgun (WGS) entry which is preliminary data.</text>
</comment>
<evidence type="ECO:0000313" key="3">
    <source>
        <dbReference type="Proteomes" id="UP000735302"/>
    </source>
</evidence>
<dbReference type="AlphaFoldDB" id="A0AAV4DFH5"/>
<accession>A0AAV4DFH5</accession>
<keyword evidence="3" id="KW-1185">Reference proteome</keyword>
<feature type="compositionally biased region" description="Polar residues" evidence="1">
    <location>
        <begin position="1"/>
        <end position="13"/>
    </location>
</feature>
<sequence length="96" mass="11067">MSMMGSNPQQKGPSSCKAGYLPASRSGLMRSCREGQLHAQAEGDIERKERGIINRKGGWGGEKERRKEKYRERKRVKDERDGWTETEKEKVILIWS</sequence>
<proteinExistence type="predicted"/>
<reference evidence="2 3" key="1">
    <citation type="journal article" date="2021" name="Elife">
        <title>Chloroplast acquisition without the gene transfer in kleptoplastic sea slugs, Plakobranchus ocellatus.</title>
        <authorList>
            <person name="Maeda T."/>
            <person name="Takahashi S."/>
            <person name="Yoshida T."/>
            <person name="Shimamura S."/>
            <person name="Takaki Y."/>
            <person name="Nagai Y."/>
            <person name="Toyoda A."/>
            <person name="Suzuki Y."/>
            <person name="Arimoto A."/>
            <person name="Ishii H."/>
            <person name="Satoh N."/>
            <person name="Nishiyama T."/>
            <person name="Hasebe M."/>
            <person name="Maruyama T."/>
            <person name="Minagawa J."/>
            <person name="Obokata J."/>
            <person name="Shigenobu S."/>
        </authorList>
    </citation>
    <scope>NUCLEOTIDE SEQUENCE [LARGE SCALE GENOMIC DNA]</scope>
</reference>
<dbReference type="Proteomes" id="UP000735302">
    <property type="component" value="Unassembled WGS sequence"/>
</dbReference>
<gene>
    <name evidence="2" type="ORF">PoB_006941600</name>
</gene>
<evidence type="ECO:0000256" key="1">
    <source>
        <dbReference type="SAM" id="MobiDB-lite"/>
    </source>
</evidence>